<dbReference type="PANTHER" id="PTHR36455:SF1">
    <property type="entry name" value="BLR8292 PROTEIN"/>
    <property type="match status" value="1"/>
</dbReference>
<dbReference type="Proteomes" id="UP000464178">
    <property type="component" value="Chromosome"/>
</dbReference>
<dbReference type="AlphaFoldDB" id="A0A6P2CVC4"/>
<sequence length="119" mass="13577">MLSLALPGRVFVCVTATDMRKSFDGLSAVVREHLKRDPLAGDLFVFRNRRGDRLKLLYWDEDGLAVWAKRLEEGTFQFPAPNSDDEAVEVKATELALILGGIELRSVERRRRYRRPATS</sequence>
<dbReference type="KEGG" id="gms:SOIL9_60500"/>
<reference evidence="1 2" key="1">
    <citation type="submission" date="2019-05" db="EMBL/GenBank/DDBJ databases">
        <authorList>
            <consortium name="Science for Life Laboratories"/>
        </authorList>
    </citation>
    <scope>NUCLEOTIDE SEQUENCE [LARGE SCALE GENOMIC DNA]</scope>
    <source>
        <strain evidence="1">Soil9</strain>
    </source>
</reference>
<gene>
    <name evidence="1" type="ORF">SOIL9_60500</name>
</gene>
<proteinExistence type="predicted"/>
<dbReference type="Pfam" id="PF05717">
    <property type="entry name" value="TnpB_IS66"/>
    <property type="match status" value="1"/>
</dbReference>
<dbReference type="RefSeq" id="WP_162666628.1">
    <property type="nucleotide sequence ID" value="NZ_LR593886.1"/>
</dbReference>
<dbReference type="NCBIfam" id="NF033819">
    <property type="entry name" value="IS66_TnpB"/>
    <property type="match status" value="1"/>
</dbReference>
<evidence type="ECO:0000313" key="2">
    <source>
        <dbReference type="Proteomes" id="UP000464178"/>
    </source>
</evidence>
<dbReference type="EMBL" id="LR593886">
    <property type="protein sequence ID" value="VTR91664.1"/>
    <property type="molecule type" value="Genomic_DNA"/>
</dbReference>
<accession>A0A6P2CVC4</accession>
<name>A0A6P2CVC4_9BACT</name>
<dbReference type="InterPro" id="IPR008878">
    <property type="entry name" value="Transposase_IS66_Orf2"/>
</dbReference>
<keyword evidence="2" id="KW-1185">Reference proteome</keyword>
<organism evidence="1 2">
    <name type="scientific">Gemmata massiliana</name>
    <dbReference type="NCBI Taxonomy" id="1210884"/>
    <lineage>
        <taxon>Bacteria</taxon>
        <taxon>Pseudomonadati</taxon>
        <taxon>Planctomycetota</taxon>
        <taxon>Planctomycetia</taxon>
        <taxon>Gemmatales</taxon>
        <taxon>Gemmataceae</taxon>
        <taxon>Gemmata</taxon>
    </lineage>
</organism>
<evidence type="ECO:0000313" key="1">
    <source>
        <dbReference type="EMBL" id="VTR91664.1"/>
    </source>
</evidence>
<evidence type="ECO:0008006" key="3">
    <source>
        <dbReference type="Google" id="ProtNLM"/>
    </source>
</evidence>
<protein>
    <recommendedName>
        <fullName evidence="3">Transposase</fullName>
    </recommendedName>
</protein>
<dbReference type="PANTHER" id="PTHR36455">
    <property type="match status" value="1"/>
</dbReference>